<organism evidence="2 3">
    <name type="scientific">Chitinophaga dinghuensis</name>
    <dbReference type="NCBI Taxonomy" id="1539050"/>
    <lineage>
        <taxon>Bacteria</taxon>
        <taxon>Pseudomonadati</taxon>
        <taxon>Bacteroidota</taxon>
        <taxon>Chitinophagia</taxon>
        <taxon>Chitinophagales</taxon>
        <taxon>Chitinophagaceae</taxon>
        <taxon>Chitinophaga</taxon>
    </lineage>
</organism>
<accession>A0A327WCC8</accession>
<name>A0A327WCC8_9BACT</name>
<dbReference type="EMBL" id="QLMA01000001">
    <property type="protein sequence ID" value="RAJ87261.1"/>
    <property type="molecule type" value="Genomic_DNA"/>
</dbReference>
<keyword evidence="3" id="KW-1185">Reference proteome</keyword>
<keyword evidence="1" id="KW-0732">Signal</keyword>
<sequence length="233" mass="25443">MKSYLFFPCIVLMLFSCSKPADMQVEKKAVMTTQTELTRQTSANSPTGPAVTDFYLDYLYTTGSGIATIHFTNNTDTLAFFTIELRSGTSLLGMRTANVSANSGIYISFQLSLTSGTLNAKVMKGSSSYTASCTIYNATTNPVNPTYKATALASTPQLSLTYYRNPVTMVKYYTPELTWTSFSNVIPTGSDYIYAAVKYPTGGGSCLYPESRSNDVKVNKISFNGVSNEIYIC</sequence>
<comment type="caution">
    <text evidence="2">The sequence shown here is derived from an EMBL/GenBank/DDBJ whole genome shotgun (WGS) entry which is preliminary data.</text>
</comment>
<evidence type="ECO:0000313" key="2">
    <source>
        <dbReference type="EMBL" id="RAJ87261.1"/>
    </source>
</evidence>
<protein>
    <submittedName>
        <fullName evidence="2">Uncharacterized protein</fullName>
    </submittedName>
</protein>
<evidence type="ECO:0000256" key="1">
    <source>
        <dbReference type="SAM" id="SignalP"/>
    </source>
</evidence>
<dbReference type="AlphaFoldDB" id="A0A327WCC8"/>
<dbReference type="Proteomes" id="UP000249819">
    <property type="component" value="Unassembled WGS sequence"/>
</dbReference>
<proteinExistence type="predicted"/>
<feature type="chain" id="PRO_5016374434" evidence="1">
    <location>
        <begin position="24"/>
        <end position="233"/>
    </location>
</feature>
<evidence type="ECO:0000313" key="3">
    <source>
        <dbReference type="Proteomes" id="UP000249819"/>
    </source>
</evidence>
<feature type="signal peptide" evidence="1">
    <location>
        <begin position="1"/>
        <end position="23"/>
    </location>
</feature>
<reference evidence="2 3" key="1">
    <citation type="submission" date="2018-06" db="EMBL/GenBank/DDBJ databases">
        <title>Genomic Encyclopedia of Archaeal and Bacterial Type Strains, Phase II (KMG-II): from individual species to whole genera.</title>
        <authorList>
            <person name="Goeker M."/>
        </authorList>
    </citation>
    <scope>NUCLEOTIDE SEQUENCE [LARGE SCALE GENOMIC DNA]</scope>
    <source>
        <strain evidence="2 3">DSM 29821</strain>
    </source>
</reference>
<gene>
    <name evidence="2" type="ORF">CLV59_10110</name>
</gene>
<dbReference type="RefSeq" id="WP_146616094.1">
    <property type="nucleotide sequence ID" value="NZ_QLMA01000001.1"/>
</dbReference>
<dbReference type="PROSITE" id="PS51257">
    <property type="entry name" value="PROKAR_LIPOPROTEIN"/>
    <property type="match status" value="1"/>
</dbReference>